<evidence type="ECO:0000313" key="4">
    <source>
        <dbReference type="EMBL" id="VDK46176.1"/>
    </source>
</evidence>
<dbReference type="PROSITE" id="PS00028">
    <property type="entry name" value="ZINC_FINGER_C2H2_1"/>
    <property type="match status" value="2"/>
</dbReference>
<gene>
    <name evidence="4" type="ORF">CGOC_LOCUS698</name>
</gene>
<dbReference type="PROSITE" id="PS50157">
    <property type="entry name" value="ZINC_FINGER_C2H2_2"/>
    <property type="match status" value="1"/>
</dbReference>
<evidence type="ECO:0000313" key="5">
    <source>
        <dbReference type="Proteomes" id="UP000271889"/>
    </source>
</evidence>
<dbReference type="PANTHER" id="PTHR33936:SF24">
    <property type="entry name" value="C2H2-TYPE DOMAIN-CONTAINING PROTEIN"/>
    <property type="match status" value="1"/>
</dbReference>
<keyword evidence="5" id="KW-1185">Reference proteome</keyword>
<protein>
    <recommendedName>
        <fullName evidence="3">C2H2-type domain-containing protein</fullName>
    </recommendedName>
</protein>
<dbReference type="PANTHER" id="PTHR33936">
    <property type="entry name" value="PROTEIN CBG17840"/>
    <property type="match status" value="1"/>
</dbReference>
<dbReference type="AlphaFoldDB" id="A0A3P6Q3J4"/>
<dbReference type="GO" id="GO:0008270">
    <property type="term" value="F:zinc ion binding"/>
    <property type="evidence" value="ECO:0007669"/>
    <property type="project" value="UniProtKB-KW"/>
</dbReference>
<keyword evidence="1" id="KW-0863">Zinc-finger</keyword>
<feature type="region of interest" description="Disordered" evidence="2">
    <location>
        <begin position="328"/>
        <end position="347"/>
    </location>
</feature>
<dbReference type="InterPro" id="IPR052797">
    <property type="entry name" value="RegFact_GeneExpr_CellDeath"/>
</dbReference>
<dbReference type="SMART" id="SM00355">
    <property type="entry name" value="ZnF_C2H2"/>
    <property type="match status" value="2"/>
</dbReference>
<keyword evidence="1" id="KW-0862">Zinc</keyword>
<dbReference type="OrthoDB" id="5877824at2759"/>
<dbReference type="InterPro" id="IPR013087">
    <property type="entry name" value="Znf_C2H2_type"/>
</dbReference>
<dbReference type="Proteomes" id="UP000271889">
    <property type="component" value="Unassembled WGS sequence"/>
</dbReference>
<evidence type="ECO:0000259" key="3">
    <source>
        <dbReference type="PROSITE" id="PS50157"/>
    </source>
</evidence>
<evidence type="ECO:0000256" key="2">
    <source>
        <dbReference type="SAM" id="MobiDB-lite"/>
    </source>
</evidence>
<dbReference type="EMBL" id="UYRV01001073">
    <property type="protein sequence ID" value="VDK46176.1"/>
    <property type="molecule type" value="Genomic_DNA"/>
</dbReference>
<proteinExistence type="predicted"/>
<name>A0A3P6Q3J4_CYLGO</name>
<dbReference type="Gene3D" id="3.30.160.60">
    <property type="entry name" value="Classic Zinc Finger"/>
    <property type="match status" value="1"/>
</dbReference>
<reference evidence="4 5" key="1">
    <citation type="submission" date="2018-11" db="EMBL/GenBank/DDBJ databases">
        <authorList>
            <consortium name="Pathogen Informatics"/>
        </authorList>
    </citation>
    <scope>NUCLEOTIDE SEQUENCE [LARGE SCALE GENOMIC DNA]</scope>
</reference>
<sequence length="347" mass="39157">MRRCHLYVHYRDVHHMKKEEIEAIKKEIGRASKENRNPIACNICGGQFFSHSGLWVHKKKVHQLVPKEGTITCPACSKKLQTVEELATHCNSQHDRGNSTHGTFAVKSGTFASRTEFEAWLNDVENITCSNFVTRTSRCTSRGKIVYLRCRFSGGTGAIVDPKILKRAYRTSVKVHRDCPAFLKVVEDTNGFVHYKYCAGHLGHKLTTEALRSAPASDVQHRRLSDLAPTEPIRHLQIVSDDVPEECETVSLDSPPAFESCSSVDTLSRAEDEFNQLDVVCIPSIASNICFYCLLQVVAQMFEEMKKSLKNNDPERIQLMRQAIEEKMEEISRGSTKASLTEELAKK</sequence>
<keyword evidence="1" id="KW-0479">Metal-binding</keyword>
<accession>A0A3P6Q3J4</accession>
<organism evidence="4 5">
    <name type="scientific">Cylicostephanus goldi</name>
    <name type="common">Nematode worm</name>
    <dbReference type="NCBI Taxonomy" id="71465"/>
    <lineage>
        <taxon>Eukaryota</taxon>
        <taxon>Metazoa</taxon>
        <taxon>Ecdysozoa</taxon>
        <taxon>Nematoda</taxon>
        <taxon>Chromadorea</taxon>
        <taxon>Rhabditida</taxon>
        <taxon>Rhabditina</taxon>
        <taxon>Rhabditomorpha</taxon>
        <taxon>Strongyloidea</taxon>
        <taxon>Strongylidae</taxon>
        <taxon>Cylicostephanus</taxon>
    </lineage>
</organism>
<evidence type="ECO:0000256" key="1">
    <source>
        <dbReference type="PROSITE-ProRule" id="PRU00042"/>
    </source>
</evidence>
<feature type="domain" description="C2H2-type" evidence="3">
    <location>
        <begin position="39"/>
        <end position="62"/>
    </location>
</feature>